<name>A0AAN9Y7G0_9HEMI</name>
<organism evidence="2 3">
    <name type="scientific">Parthenolecanium corni</name>
    <dbReference type="NCBI Taxonomy" id="536013"/>
    <lineage>
        <taxon>Eukaryota</taxon>
        <taxon>Metazoa</taxon>
        <taxon>Ecdysozoa</taxon>
        <taxon>Arthropoda</taxon>
        <taxon>Hexapoda</taxon>
        <taxon>Insecta</taxon>
        <taxon>Pterygota</taxon>
        <taxon>Neoptera</taxon>
        <taxon>Paraneoptera</taxon>
        <taxon>Hemiptera</taxon>
        <taxon>Sternorrhyncha</taxon>
        <taxon>Coccoidea</taxon>
        <taxon>Coccidae</taxon>
        <taxon>Parthenolecanium</taxon>
    </lineage>
</organism>
<feature type="compositionally biased region" description="Low complexity" evidence="1">
    <location>
        <begin position="189"/>
        <end position="199"/>
    </location>
</feature>
<protein>
    <submittedName>
        <fullName evidence="2">Uncharacterized protein</fullName>
    </submittedName>
</protein>
<comment type="caution">
    <text evidence="2">The sequence shown here is derived from an EMBL/GenBank/DDBJ whole genome shotgun (WGS) entry which is preliminary data.</text>
</comment>
<accession>A0AAN9Y7G0</accession>
<proteinExistence type="predicted"/>
<evidence type="ECO:0000313" key="2">
    <source>
        <dbReference type="EMBL" id="KAK7601279.1"/>
    </source>
</evidence>
<feature type="region of interest" description="Disordered" evidence="1">
    <location>
        <begin position="182"/>
        <end position="259"/>
    </location>
</feature>
<keyword evidence="3" id="KW-1185">Reference proteome</keyword>
<gene>
    <name evidence="2" type="ORF">V9T40_008720</name>
</gene>
<dbReference type="EMBL" id="JBBCAQ010000010">
    <property type="protein sequence ID" value="KAK7601279.1"/>
    <property type="molecule type" value="Genomic_DNA"/>
</dbReference>
<dbReference type="Proteomes" id="UP001367676">
    <property type="component" value="Unassembled WGS sequence"/>
</dbReference>
<reference evidence="2 3" key="1">
    <citation type="submission" date="2024-03" db="EMBL/GenBank/DDBJ databases">
        <title>Adaptation during the transition from Ophiocordyceps entomopathogen to insect associate is accompanied by gene loss and intensified selection.</title>
        <authorList>
            <person name="Ward C.M."/>
            <person name="Onetto C.A."/>
            <person name="Borneman A.R."/>
        </authorList>
    </citation>
    <scope>NUCLEOTIDE SEQUENCE [LARGE SCALE GENOMIC DNA]</scope>
    <source>
        <strain evidence="2">AWRI1</strain>
        <tissue evidence="2">Single Adult Female</tissue>
    </source>
</reference>
<evidence type="ECO:0000313" key="3">
    <source>
        <dbReference type="Proteomes" id="UP001367676"/>
    </source>
</evidence>
<evidence type="ECO:0000256" key="1">
    <source>
        <dbReference type="SAM" id="MobiDB-lite"/>
    </source>
</evidence>
<dbReference type="AlphaFoldDB" id="A0AAN9Y7G0"/>
<sequence>MYYSYLTGIVVLEIIHIVSSKINQDSSVLAVQGDSDATEPSCEELRNMWRHTKREMQQKTEMPTPRFRGGRYQEPFAYGWKTPARPRNAMYSKPVYGRVVHSPEKFLYRNNIPNRFRSFDQVARMVGSSGNYYGPTITTQQKPVYFRLDYPMRRPSTPSRVSHKGRFQELQSALRTELQMRKLKDDGSDSSSSSLSADDGTSRFEAYRPPQSSEDDVTADSSKGRKLRGTEENSQSDTESYIIENVGSDEKDKLQSTSKPGLVSLRLMYHFMVGSES</sequence>